<evidence type="ECO:0000256" key="1">
    <source>
        <dbReference type="SAM" id="SignalP"/>
    </source>
</evidence>
<name>A0A1E4SXC9_9ASCO</name>
<dbReference type="AlphaFoldDB" id="A0A1E4SXC9"/>
<keyword evidence="1" id="KW-0732">Signal</keyword>
<protein>
    <submittedName>
        <fullName evidence="2">Uncharacterized protein</fullName>
    </submittedName>
</protein>
<sequence length="82" mass="8124">MRSTSVVALSAVAAVASAYANTTTITTVVTSDGVVYTTTYCPTSSESTSTLYVTSISTYEGAAAVAQVGGLAAMGAAALYLL</sequence>
<dbReference type="EMBL" id="KV453858">
    <property type="protein sequence ID" value="ODV84159.1"/>
    <property type="molecule type" value="Genomic_DNA"/>
</dbReference>
<feature type="chain" id="PRO_5009163012" evidence="1">
    <location>
        <begin position="21"/>
        <end position="82"/>
    </location>
</feature>
<evidence type="ECO:0000313" key="2">
    <source>
        <dbReference type="EMBL" id="ODV84159.1"/>
    </source>
</evidence>
<keyword evidence="3" id="KW-1185">Reference proteome</keyword>
<evidence type="ECO:0000313" key="3">
    <source>
        <dbReference type="Proteomes" id="UP000094801"/>
    </source>
</evidence>
<reference evidence="3" key="1">
    <citation type="submission" date="2016-04" db="EMBL/GenBank/DDBJ databases">
        <title>Comparative genomics of biotechnologically important yeasts.</title>
        <authorList>
            <consortium name="DOE Joint Genome Institute"/>
            <person name="Riley R."/>
            <person name="Haridas S."/>
            <person name="Wolfe K.H."/>
            <person name="Lopes M.R."/>
            <person name="Hittinger C.T."/>
            <person name="Goker M."/>
            <person name="Salamov A."/>
            <person name="Wisecaver J."/>
            <person name="Long T.M."/>
            <person name="Aerts A.L."/>
            <person name="Barry K."/>
            <person name="Choi C."/>
            <person name="Clum A."/>
            <person name="Coughlan A.Y."/>
            <person name="Deshpande S."/>
            <person name="Douglass A.P."/>
            <person name="Hanson S.J."/>
            <person name="Klenk H.-P."/>
            <person name="Labutti K."/>
            <person name="Lapidus A."/>
            <person name="Lindquist E."/>
            <person name="Lipzen A."/>
            <person name="Meier-Kolthoff J.P."/>
            <person name="Ohm R.A."/>
            <person name="Otillar R.P."/>
            <person name="Pangilinan J."/>
            <person name="Peng Y."/>
            <person name="Rokas A."/>
            <person name="Rosa C.A."/>
            <person name="Scheuner C."/>
            <person name="Sibirny A.A."/>
            <person name="Slot J.C."/>
            <person name="Stielow J.B."/>
            <person name="Sun H."/>
            <person name="Kurtzman C.P."/>
            <person name="Blackwell M."/>
            <person name="Grigoriev I.V."/>
            <person name="Jeffries T.W."/>
        </authorList>
    </citation>
    <scope>NUCLEOTIDE SEQUENCE [LARGE SCALE GENOMIC DNA]</scope>
    <source>
        <strain evidence="3">NRRL YB-2248</strain>
    </source>
</reference>
<organism evidence="2 3">
    <name type="scientific">[Candida] arabinofermentans NRRL YB-2248</name>
    <dbReference type="NCBI Taxonomy" id="983967"/>
    <lineage>
        <taxon>Eukaryota</taxon>
        <taxon>Fungi</taxon>
        <taxon>Dikarya</taxon>
        <taxon>Ascomycota</taxon>
        <taxon>Saccharomycotina</taxon>
        <taxon>Pichiomycetes</taxon>
        <taxon>Pichiales</taxon>
        <taxon>Pichiaceae</taxon>
        <taxon>Ogataea</taxon>
        <taxon>Ogataea/Candida clade</taxon>
    </lineage>
</organism>
<dbReference type="Proteomes" id="UP000094801">
    <property type="component" value="Unassembled WGS sequence"/>
</dbReference>
<gene>
    <name evidence="2" type="ORF">CANARDRAFT_8837</name>
</gene>
<proteinExistence type="predicted"/>
<accession>A0A1E4SXC9</accession>
<feature type="signal peptide" evidence="1">
    <location>
        <begin position="1"/>
        <end position="20"/>
    </location>
</feature>